<name>A0A514CJC1_9BACT</name>
<keyword evidence="3" id="KW-1185">Reference proteome</keyword>
<feature type="transmembrane region" description="Helical" evidence="1">
    <location>
        <begin position="300"/>
        <end position="325"/>
    </location>
</feature>
<feature type="transmembrane region" description="Helical" evidence="1">
    <location>
        <begin position="12"/>
        <end position="33"/>
    </location>
</feature>
<feature type="transmembrane region" description="Helical" evidence="1">
    <location>
        <begin position="136"/>
        <end position="154"/>
    </location>
</feature>
<sequence>MNSVLGRLRKVGLNGFFMTLILVILLAYLSPAIGADHSGMPWNELIIIGNALIFFFYGIKLDPHQLKVAVGNWRLHTVVQLTTFLVFPILVWLLFVFAGKPGGEIGLGVMFLAALPSTVSSSVVMVNIARGNVPAAIFNASFSSLLGIFITPLWMNLFMDNGGSGVLFDFMPTITKLSIQILLPFILGLLLHAKLKKWAGKFAEPLKRFDQGVILMIVFTSFANAFFDHMFEGMSNSYLGMLGVSMATLFVLVVLVMNLLASKWDMPMQDRITLIFCGSKKSLVHGAIIGSVLFPDPAVLGAVLLPVMVYHALQLLMGSALAGYFQERGGYTQKGIN</sequence>
<evidence type="ECO:0000256" key="1">
    <source>
        <dbReference type="SAM" id="Phobius"/>
    </source>
</evidence>
<dbReference type="AlphaFoldDB" id="A0A514CJC1"/>
<proteinExistence type="predicted"/>
<protein>
    <submittedName>
        <fullName evidence="2">Bile acid:sodium symporter</fullName>
    </submittedName>
</protein>
<feature type="transmembrane region" description="Helical" evidence="1">
    <location>
        <begin position="105"/>
        <end position="129"/>
    </location>
</feature>
<feature type="transmembrane region" description="Helical" evidence="1">
    <location>
        <begin position="39"/>
        <end position="57"/>
    </location>
</feature>
<dbReference type="Proteomes" id="UP000316614">
    <property type="component" value="Chromosome"/>
</dbReference>
<dbReference type="KEGG" id="echi:FKX85_12820"/>
<dbReference type="GO" id="GO:0005886">
    <property type="term" value="C:plasma membrane"/>
    <property type="evidence" value="ECO:0007669"/>
    <property type="project" value="TreeGrafter"/>
</dbReference>
<dbReference type="EMBL" id="CP041253">
    <property type="protein sequence ID" value="QDH79866.1"/>
    <property type="molecule type" value="Genomic_DNA"/>
</dbReference>
<dbReference type="Pfam" id="PF13593">
    <property type="entry name" value="SBF_like"/>
    <property type="match status" value="1"/>
</dbReference>
<keyword evidence="1" id="KW-1133">Transmembrane helix</keyword>
<evidence type="ECO:0000313" key="2">
    <source>
        <dbReference type="EMBL" id="QDH79866.1"/>
    </source>
</evidence>
<feature type="transmembrane region" description="Helical" evidence="1">
    <location>
        <begin position="174"/>
        <end position="191"/>
    </location>
</feature>
<dbReference type="RefSeq" id="WP_141615103.1">
    <property type="nucleotide sequence ID" value="NZ_CP041253.1"/>
</dbReference>
<dbReference type="OrthoDB" id="9792271at2"/>
<keyword evidence="1" id="KW-0472">Membrane</keyword>
<dbReference type="PIRSF" id="PIRSF026166">
    <property type="entry name" value="UCP026166"/>
    <property type="match status" value="1"/>
</dbReference>
<keyword evidence="1" id="KW-0812">Transmembrane</keyword>
<gene>
    <name evidence="2" type="ORF">FKX85_12820</name>
</gene>
<dbReference type="Gene3D" id="1.20.1530.20">
    <property type="match status" value="1"/>
</dbReference>
<feature type="transmembrane region" description="Helical" evidence="1">
    <location>
        <begin position="272"/>
        <end position="294"/>
    </location>
</feature>
<feature type="transmembrane region" description="Helical" evidence="1">
    <location>
        <begin position="237"/>
        <end position="260"/>
    </location>
</feature>
<dbReference type="PANTHER" id="PTHR18640:SF5">
    <property type="entry name" value="SODIUM_BILE ACID COTRANSPORTER 7"/>
    <property type="match status" value="1"/>
</dbReference>
<dbReference type="InterPro" id="IPR038770">
    <property type="entry name" value="Na+/solute_symporter_sf"/>
</dbReference>
<reference evidence="2 3" key="1">
    <citation type="submission" date="2019-06" db="EMBL/GenBank/DDBJ databases">
        <title>Echinicola alkalisoli sp. nov. isolated from saline soil.</title>
        <authorList>
            <person name="Sun J.-Q."/>
            <person name="Xu L."/>
        </authorList>
    </citation>
    <scope>NUCLEOTIDE SEQUENCE [LARGE SCALE GENOMIC DNA]</scope>
    <source>
        <strain evidence="2 3">LN3S3</strain>
    </source>
</reference>
<evidence type="ECO:0000313" key="3">
    <source>
        <dbReference type="Proteomes" id="UP000316614"/>
    </source>
</evidence>
<organism evidence="2 3">
    <name type="scientific">Echinicola soli</name>
    <dbReference type="NCBI Taxonomy" id="2591634"/>
    <lineage>
        <taxon>Bacteria</taxon>
        <taxon>Pseudomonadati</taxon>
        <taxon>Bacteroidota</taxon>
        <taxon>Cytophagia</taxon>
        <taxon>Cytophagales</taxon>
        <taxon>Cyclobacteriaceae</taxon>
        <taxon>Echinicola</taxon>
    </lineage>
</organism>
<feature type="transmembrane region" description="Helical" evidence="1">
    <location>
        <begin position="212"/>
        <end position="231"/>
    </location>
</feature>
<feature type="transmembrane region" description="Helical" evidence="1">
    <location>
        <begin position="78"/>
        <end position="99"/>
    </location>
</feature>
<dbReference type="InterPro" id="IPR016833">
    <property type="entry name" value="Put_Na-Bile_cotransptr"/>
</dbReference>
<accession>A0A514CJC1</accession>
<dbReference type="PANTHER" id="PTHR18640">
    <property type="entry name" value="SOLUTE CARRIER FAMILY 10 MEMBER 7"/>
    <property type="match status" value="1"/>
</dbReference>